<evidence type="ECO:0000313" key="2">
    <source>
        <dbReference type="RefSeq" id="XP_033232978.1"/>
    </source>
</evidence>
<evidence type="ECO:0000313" key="1">
    <source>
        <dbReference type="Proteomes" id="UP000001819"/>
    </source>
</evidence>
<dbReference type="KEGG" id="dpo:13036467"/>
<organism evidence="1 2">
    <name type="scientific">Drosophila pseudoobscura pseudoobscura</name>
    <name type="common">Fruit fly</name>
    <dbReference type="NCBI Taxonomy" id="46245"/>
    <lineage>
        <taxon>Eukaryota</taxon>
        <taxon>Metazoa</taxon>
        <taxon>Ecdysozoa</taxon>
        <taxon>Arthropoda</taxon>
        <taxon>Hexapoda</taxon>
        <taxon>Insecta</taxon>
        <taxon>Pterygota</taxon>
        <taxon>Neoptera</taxon>
        <taxon>Endopterygota</taxon>
        <taxon>Diptera</taxon>
        <taxon>Brachycera</taxon>
        <taxon>Muscomorpha</taxon>
        <taxon>Ephydroidea</taxon>
        <taxon>Drosophilidae</taxon>
        <taxon>Drosophila</taxon>
        <taxon>Sophophora</taxon>
    </lineage>
</organism>
<reference evidence="1" key="1">
    <citation type="submission" date="2024-06" db="UniProtKB">
        <authorList>
            <consortium name="RefSeq"/>
        </authorList>
    </citation>
    <scope>NUCLEOTIDE SEQUENCE [LARGE SCALE GENOMIC DNA]</scope>
    <source>
        <strain evidence="1">MV2-25</strain>
    </source>
</reference>
<dbReference type="SMART" id="SM00697">
    <property type="entry name" value="DM8"/>
    <property type="match status" value="1"/>
</dbReference>
<gene>
    <name evidence="2" type="primary">LOC13036467</name>
</gene>
<protein>
    <submittedName>
        <fullName evidence="2">Uncharacterized protein</fullName>
    </submittedName>
</protein>
<sequence>MSPTYILLIASKVEFTNIKCTSLDKEFDDFEYCYLKSVNRTYKYMSLKVNLYKVPITIVKVNFALLKRFSGYKPFLYNITVDACKVLKNRKSNPVFVFLHDIFRAHSNMNHSCPFEHDLLVDKLPVSFVNRHFTQVLPFPEGEYLFQSNWFAYNVNRAQVNFYFTLS</sequence>
<keyword evidence="1" id="KW-1185">Reference proteome</keyword>
<proteinExistence type="predicted"/>
<dbReference type="RefSeq" id="XP_033232978.1">
    <property type="nucleotide sequence ID" value="XM_033377087.1"/>
</dbReference>
<reference evidence="2" key="2">
    <citation type="submission" date="2025-08" db="UniProtKB">
        <authorList>
            <consortium name="RefSeq"/>
        </authorList>
    </citation>
    <scope>IDENTIFICATION</scope>
    <source>
        <strain evidence="2">MV-25-SWS-2005</strain>
        <tissue evidence="2">Whole body</tissue>
    </source>
</reference>
<accession>A0A6I8VQ30</accession>
<dbReference type="PANTHER" id="PTHR20898">
    <property type="entry name" value="DAEDALUS ON 3-RELATED-RELATED"/>
    <property type="match status" value="1"/>
</dbReference>
<dbReference type="Proteomes" id="UP000001819">
    <property type="component" value="Chromosome 2"/>
</dbReference>
<dbReference type="PANTHER" id="PTHR20898:SF0">
    <property type="entry name" value="DAEDALUS ON 3-RELATED"/>
    <property type="match status" value="1"/>
</dbReference>
<dbReference type="AlphaFoldDB" id="A0A6I8VQ30"/>
<name>A0A6I8VQ30_DROPS</name>
<dbReference type="InParanoid" id="A0A6I8VQ30"/>
<dbReference type="Pfam" id="PF06477">
    <property type="entry name" value="DUF1091"/>
    <property type="match status" value="1"/>
</dbReference>
<dbReference type="InterPro" id="IPR010512">
    <property type="entry name" value="DUF1091"/>
</dbReference>